<sequence>MKRNFNIIKNLDVPESWIENAVNIPHTATKKHFKPYLIGTAASVVAVSTAVLFFNSKLSIQEFPMSPSASTLPQESTCSAAHQGAPSTSFKATEPKEETQAMQTIPEYSQSELNRQQVENDSSDKLVEPTDNIVESSPLSASEPKETVTEEVTAATSYPFVPPATGYISGQYADSPDNIFMGILVFQIDERFKDSNYLFCHITERGKKFSFCEKYEFRELVDVISKERDVYSYSPSFYDIFLNAETYYDLEFYDEWGHSESFSGFQINRLYGEIELN</sequence>
<feature type="transmembrane region" description="Helical" evidence="2">
    <location>
        <begin position="36"/>
        <end position="54"/>
    </location>
</feature>
<protein>
    <submittedName>
        <fullName evidence="3">Uncharacterized protein</fullName>
    </submittedName>
</protein>
<reference evidence="3" key="1">
    <citation type="submission" date="2021-01" db="EMBL/GenBank/DDBJ databases">
        <title>Genome public.</title>
        <authorList>
            <person name="Liu C."/>
            <person name="Sun Q."/>
        </authorList>
    </citation>
    <scope>NUCLEOTIDE SEQUENCE</scope>
    <source>
        <strain evidence="3">M6</strain>
    </source>
</reference>
<evidence type="ECO:0000256" key="1">
    <source>
        <dbReference type="SAM" id="MobiDB-lite"/>
    </source>
</evidence>
<proteinExistence type="predicted"/>
<feature type="region of interest" description="Disordered" evidence="1">
    <location>
        <begin position="66"/>
        <end position="146"/>
    </location>
</feature>
<gene>
    <name evidence="3" type="ORF">JKK62_12440</name>
</gene>
<dbReference type="AlphaFoldDB" id="A0A934WT40"/>
<name>A0A934WT40_9FIRM</name>
<keyword evidence="2" id="KW-0812">Transmembrane</keyword>
<accession>A0A934WT40</accession>
<dbReference type="RefSeq" id="WP_201428163.1">
    <property type="nucleotide sequence ID" value="NZ_JAEQMG010000136.1"/>
</dbReference>
<feature type="compositionally biased region" description="Polar residues" evidence="1">
    <location>
        <begin position="100"/>
        <end position="120"/>
    </location>
</feature>
<feature type="compositionally biased region" description="Polar residues" evidence="1">
    <location>
        <begin position="67"/>
        <end position="91"/>
    </location>
</feature>
<organism evidence="3 4">
    <name type="scientific">Ruminococcus difficilis</name>
    <dbReference type="NCBI Taxonomy" id="2763069"/>
    <lineage>
        <taxon>Bacteria</taxon>
        <taxon>Bacillati</taxon>
        <taxon>Bacillota</taxon>
        <taxon>Clostridia</taxon>
        <taxon>Eubacteriales</taxon>
        <taxon>Oscillospiraceae</taxon>
        <taxon>Ruminococcus</taxon>
    </lineage>
</organism>
<keyword evidence="4" id="KW-1185">Reference proteome</keyword>
<evidence type="ECO:0000313" key="4">
    <source>
        <dbReference type="Proteomes" id="UP000633365"/>
    </source>
</evidence>
<comment type="caution">
    <text evidence="3">The sequence shown here is derived from an EMBL/GenBank/DDBJ whole genome shotgun (WGS) entry which is preliminary data.</text>
</comment>
<dbReference type="Proteomes" id="UP000633365">
    <property type="component" value="Unassembled WGS sequence"/>
</dbReference>
<evidence type="ECO:0000313" key="3">
    <source>
        <dbReference type="EMBL" id="MBK6089439.1"/>
    </source>
</evidence>
<keyword evidence="2" id="KW-1133">Transmembrane helix</keyword>
<evidence type="ECO:0000256" key="2">
    <source>
        <dbReference type="SAM" id="Phobius"/>
    </source>
</evidence>
<keyword evidence="2" id="KW-0472">Membrane</keyword>
<dbReference type="EMBL" id="JAEQMG010000136">
    <property type="protein sequence ID" value="MBK6089439.1"/>
    <property type="molecule type" value="Genomic_DNA"/>
</dbReference>